<dbReference type="InterPro" id="IPR010979">
    <property type="entry name" value="Ribosomal_uS13-like_H2TH"/>
</dbReference>
<dbReference type="SUPFAM" id="SSF57716">
    <property type="entry name" value="Glucocorticoid receptor-like (DNA-binding domain)"/>
    <property type="match status" value="1"/>
</dbReference>
<dbReference type="InterPro" id="IPR015886">
    <property type="entry name" value="H2TH_FPG"/>
</dbReference>
<dbReference type="Pfam" id="PF01149">
    <property type="entry name" value="Fapy_DNA_glyco"/>
    <property type="match status" value="1"/>
</dbReference>
<dbReference type="GO" id="GO:0008270">
    <property type="term" value="F:zinc ion binding"/>
    <property type="evidence" value="ECO:0007669"/>
    <property type="project" value="UniProtKB-KW"/>
</dbReference>
<evidence type="ECO:0000256" key="5">
    <source>
        <dbReference type="ARBA" id="ARBA00022771"/>
    </source>
</evidence>
<evidence type="ECO:0000256" key="10">
    <source>
        <dbReference type="ARBA" id="ARBA00023239"/>
    </source>
</evidence>
<sequence length="273" mass="30964">MPEGPEIRLAADKIARVLEGKQIVDANFGLPRLQGREADFIDATVNALETRGKALLTHFDNGLTIYSHNQLYGRWYVVKRDAYPKTNRSLRLALHTRTHSALLYSASDISIWDQFELDLHPFLARIGPDILNPALTWREISERLQSQKFRRRSVASLYLAQDFLAGVGNYLRSEILFDAGIHPSARPADLSRKQLNSLGRSTLKISLRSYETAGLTNPPRRVAALKKQGLRRGEYRHAVFSRANKPCYECGTPIRKDTLAGRRLYWCADCQVS</sequence>
<keyword evidence="5 13" id="KW-0863">Zinc-finger</keyword>
<evidence type="ECO:0000256" key="1">
    <source>
        <dbReference type="ARBA" id="ARBA00009409"/>
    </source>
</evidence>
<dbReference type="SUPFAM" id="SSF46946">
    <property type="entry name" value="S13-like H2TH domain"/>
    <property type="match status" value="1"/>
</dbReference>
<evidence type="ECO:0000256" key="4">
    <source>
        <dbReference type="ARBA" id="ARBA00022763"/>
    </source>
</evidence>
<evidence type="ECO:0000256" key="9">
    <source>
        <dbReference type="ARBA" id="ARBA00023204"/>
    </source>
</evidence>
<dbReference type="Proteomes" id="UP000320404">
    <property type="component" value="Unassembled WGS sequence"/>
</dbReference>
<feature type="domain" description="Formamidopyrimidine-DNA glycosylase catalytic" evidence="15">
    <location>
        <begin position="2"/>
        <end position="99"/>
    </location>
</feature>
<dbReference type="InterPro" id="IPR012319">
    <property type="entry name" value="FPG_cat"/>
</dbReference>
<evidence type="ECO:0000256" key="3">
    <source>
        <dbReference type="ARBA" id="ARBA00022723"/>
    </source>
</evidence>
<evidence type="ECO:0000256" key="7">
    <source>
        <dbReference type="ARBA" id="ARBA00022833"/>
    </source>
</evidence>
<feature type="domain" description="FPG-type" evidence="14">
    <location>
        <begin position="238"/>
        <end position="272"/>
    </location>
</feature>
<accession>A0A520S0D3</accession>
<evidence type="ECO:0000313" key="16">
    <source>
        <dbReference type="EMBL" id="RZO75923.1"/>
    </source>
</evidence>
<dbReference type="Gene3D" id="3.20.190.10">
    <property type="entry name" value="MutM-like, N-terminal"/>
    <property type="match status" value="1"/>
</dbReference>
<dbReference type="EC" id="4.2.99.18" evidence="2"/>
<keyword evidence="16" id="KW-0540">Nuclease</keyword>
<dbReference type="GO" id="GO:0140078">
    <property type="term" value="F:class I DNA-(apurinic or apyrimidinic site) endonuclease activity"/>
    <property type="evidence" value="ECO:0007669"/>
    <property type="project" value="UniProtKB-EC"/>
</dbReference>
<evidence type="ECO:0000256" key="13">
    <source>
        <dbReference type="PROSITE-ProRule" id="PRU00391"/>
    </source>
</evidence>
<dbReference type="PANTHER" id="PTHR42697">
    <property type="entry name" value="ENDONUCLEASE 8"/>
    <property type="match status" value="1"/>
</dbReference>
<dbReference type="PANTHER" id="PTHR42697:SF1">
    <property type="entry name" value="ENDONUCLEASE 8"/>
    <property type="match status" value="1"/>
</dbReference>
<organism evidence="16 17">
    <name type="scientific">OM182 bacterium</name>
    <dbReference type="NCBI Taxonomy" id="2510334"/>
    <lineage>
        <taxon>Bacteria</taxon>
        <taxon>Pseudomonadati</taxon>
        <taxon>Pseudomonadota</taxon>
        <taxon>Gammaproteobacteria</taxon>
        <taxon>OMG group</taxon>
        <taxon>OM182 clade</taxon>
    </lineage>
</organism>
<evidence type="ECO:0000313" key="17">
    <source>
        <dbReference type="Proteomes" id="UP000320404"/>
    </source>
</evidence>
<evidence type="ECO:0000256" key="11">
    <source>
        <dbReference type="ARBA" id="ARBA00023268"/>
    </source>
</evidence>
<dbReference type="AlphaFoldDB" id="A0A520S0D3"/>
<keyword evidence="10 16" id="KW-0456">Lyase</keyword>
<dbReference type="SMART" id="SM00898">
    <property type="entry name" value="Fapy_DNA_glyco"/>
    <property type="match status" value="1"/>
</dbReference>
<dbReference type="GO" id="GO:0003684">
    <property type="term" value="F:damaged DNA binding"/>
    <property type="evidence" value="ECO:0007669"/>
    <property type="project" value="InterPro"/>
</dbReference>
<keyword evidence="11" id="KW-0511">Multifunctional enzyme</keyword>
<dbReference type="InterPro" id="IPR035937">
    <property type="entry name" value="FPG_N"/>
</dbReference>
<evidence type="ECO:0000256" key="8">
    <source>
        <dbReference type="ARBA" id="ARBA00023125"/>
    </source>
</evidence>
<keyword evidence="16" id="KW-0255">Endonuclease</keyword>
<keyword evidence="3" id="KW-0479">Metal-binding</keyword>
<dbReference type="PROSITE" id="PS51068">
    <property type="entry name" value="FPG_CAT"/>
    <property type="match status" value="1"/>
</dbReference>
<dbReference type="Pfam" id="PF06831">
    <property type="entry name" value="H2TH"/>
    <property type="match status" value="1"/>
</dbReference>
<evidence type="ECO:0000256" key="2">
    <source>
        <dbReference type="ARBA" id="ARBA00012720"/>
    </source>
</evidence>
<dbReference type="Gene3D" id="1.10.8.50">
    <property type="match status" value="1"/>
</dbReference>
<comment type="caution">
    <text evidence="16">The sequence shown here is derived from an EMBL/GenBank/DDBJ whole genome shotgun (WGS) entry which is preliminary data.</text>
</comment>
<proteinExistence type="inferred from homology"/>
<keyword evidence="7" id="KW-0862">Zinc</keyword>
<keyword evidence="6" id="KW-0378">Hydrolase</keyword>
<gene>
    <name evidence="16" type="ORF">EVA69_03570</name>
</gene>
<evidence type="ECO:0000259" key="15">
    <source>
        <dbReference type="PROSITE" id="PS51068"/>
    </source>
</evidence>
<dbReference type="SMART" id="SM01232">
    <property type="entry name" value="H2TH"/>
    <property type="match status" value="1"/>
</dbReference>
<comment type="similarity">
    <text evidence="1">Belongs to the FPG family.</text>
</comment>
<dbReference type="SUPFAM" id="SSF81624">
    <property type="entry name" value="N-terminal domain of MutM-like DNA repair proteins"/>
    <property type="match status" value="1"/>
</dbReference>
<dbReference type="NCBIfam" id="NF007763">
    <property type="entry name" value="PRK10445.1"/>
    <property type="match status" value="1"/>
</dbReference>
<keyword evidence="4" id="KW-0227">DNA damage</keyword>
<evidence type="ECO:0000259" key="14">
    <source>
        <dbReference type="PROSITE" id="PS51066"/>
    </source>
</evidence>
<evidence type="ECO:0000256" key="6">
    <source>
        <dbReference type="ARBA" id="ARBA00022801"/>
    </source>
</evidence>
<keyword evidence="8" id="KW-0238">DNA-binding</keyword>
<evidence type="ECO:0000256" key="12">
    <source>
        <dbReference type="ARBA" id="ARBA00023295"/>
    </source>
</evidence>
<name>A0A520S0D3_9GAMM</name>
<dbReference type="InterPro" id="IPR000214">
    <property type="entry name" value="Znf_DNA_glyclase/AP_lyase"/>
</dbReference>
<protein>
    <recommendedName>
        <fullName evidence="2">DNA-(apurinic or apyrimidinic site) lyase</fullName>
        <ecNumber evidence="2">4.2.99.18</ecNumber>
    </recommendedName>
</protein>
<reference evidence="16 17" key="1">
    <citation type="submission" date="2019-02" db="EMBL/GenBank/DDBJ databases">
        <title>Prokaryotic population dynamics and viral predation in marine succession experiment using metagenomics: the confinement effect.</title>
        <authorList>
            <person name="Haro-Moreno J.M."/>
            <person name="Rodriguez-Valera F."/>
            <person name="Lopez-Perez M."/>
        </authorList>
    </citation>
    <scope>NUCLEOTIDE SEQUENCE [LARGE SCALE GENOMIC DNA]</scope>
    <source>
        <strain evidence="16">MED-G158</strain>
    </source>
</reference>
<dbReference type="EMBL" id="SHAH01000042">
    <property type="protein sequence ID" value="RZO75923.1"/>
    <property type="molecule type" value="Genomic_DNA"/>
</dbReference>
<dbReference type="GO" id="GO:0006284">
    <property type="term" value="P:base-excision repair"/>
    <property type="evidence" value="ECO:0007669"/>
    <property type="project" value="InterPro"/>
</dbReference>
<dbReference type="GO" id="GO:0000703">
    <property type="term" value="F:oxidized pyrimidine nucleobase lesion DNA N-glycosylase activity"/>
    <property type="evidence" value="ECO:0007669"/>
    <property type="project" value="TreeGrafter"/>
</dbReference>
<dbReference type="PROSITE" id="PS51066">
    <property type="entry name" value="ZF_FPG_2"/>
    <property type="match status" value="1"/>
</dbReference>
<keyword evidence="12" id="KW-0326">Glycosidase</keyword>
<keyword evidence="9" id="KW-0234">DNA repair</keyword>